<evidence type="ECO:0000256" key="1">
    <source>
        <dbReference type="SAM" id="SignalP"/>
    </source>
</evidence>
<evidence type="ECO:0000313" key="3">
    <source>
        <dbReference type="Proteomes" id="UP000623467"/>
    </source>
</evidence>
<gene>
    <name evidence="2" type="ORF">MSAN_01109400</name>
</gene>
<dbReference type="Proteomes" id="UP000623467">
    <property type="component" value="Unassembled WGS sequence"/>
</dbReference>
<dbReference type="AlphaFoldDB" id="A0A8H7D7Q1"/>
<comment type="caution">
    <text evidence="2">The sequence shown here is derived from an EMBL/GenBank/DDBJ whole genome shotgun (WGS) entry which is preliminary data.</text>
</comment>
<evidence type="ECO:0000313" key="2">
    <source>
        <dbReference type="EMBL" id="KAF7364480.1"/>
    </source>
</evidence>
<organism evidence="2 3">
    <name type="scientific">Mycena sanguinolenta</name>
    <dbReference type="NCBI Taxonomy" id="230812"/>
    <lineage>
        <taxon>Eukaryota</taxon>
        <taxon>Fungi</taxon>
        <taxon>Dikarya</taxon>
        <taxon>Basidiomycota</taxon>
        <taxon>Agaricomycotina</taxon>
        <taxon>Agaricomycetes</taxon>
        <taxon>Agaricomycetidae</taxon>
        <taxon>Agaricales</taxon>
        <taxon>Marasmiineae</taxon>
        <taxon>Mycenaceae</taxon>
        <taxon>Mycena</taxon>
    </lineage>
</organism>
<sequence>MLFKALASIFALSAFVSVNASPTSSDDVCLKICSPVEMACADGWHSETVGDHCSTCCLNQEIPVKPTDKKGVCWANCFEYTPKCPPDWYPMGGDDCWTCCHLVDDDLVSPAQSAFRMCRDM</sequence>
<protein>
    <submittedName>
        <fullName evidence="2">Uncharacterized protein</fullName>
    </submittedName>
</protein>
<reference evidence="2" key="1">
    <citation type="submission" date="2020-05" db="EMBL/GenBank/DDBJ databases">
        <title>Mycena genomes resolve the evolution of fungal bioluminescence.</title>
        <authorList>
            <person name="Tsai I.J."/>
        </authorList>
    </citation>
    <scope>NUCLEOTIDE SEQUENCE</scope>
    <source>
        <strain evidence="2">160909Yilan</strain>
    </source>
</reference>
<accession>A0A8H7D7Q1</accession>
<name>A0A8H7D7Q1_9AGAR</name>
<feature type="chain" id="PRO_5034003719" evidence="1">
    <location>
        <begin position="21"/>
        <end position="121"/>
    </location>
</feature>
<dbReference type="EMBL" id="JACAZH010000007">
    <property type="protein sequence ID" value="KAF7364480.1"/>
    <property type="molecule type" value="Genomic_DNA"/>
</dbReference>
<proteinExistence type="predicted"/>
<keyword evidence="1" id="KW-0732">Signal</keyword>
<keyword evidence="3" id="KW-1185">Reference proteome</keyword>
<feature type="signal peptide" evidence="1">
    <location>
        <begin position="1"/>
        <end position="20"/>
    </location>
</feature>